<comment type="caution">
    <text evidence="1">The sequence shown here is derived from an EMBL/GenBank/DDBJ whole genome shotgun (WGS) entry which is preliminary data.</text>
</comment>
<evidence type="ECO:0000313" key="2">
    <source>
        <dbReference type="Proteomes" id="UP001057402"/>
    </source>
</evidence>
<protein>
    <submittedName>
        <fullName evidence="1">Uncharacterized protein</fullName>
    </submittedName>
</protein>
<gene>
    <name evidence="1" type="ORF">MLD38_011040</name>
</gene>
<evidence type="ECO:0000313" key="1">
    <source>
        <dbReference type="EMBL" id="KAI4372856.1"/>
    </source>
</evidence>
<reference evidence="2" key="1">
    <citation type="journal article" date="2023" name="Front. Plant Sci.">
        <title>Chromosomal-level genome assembly of Melastoma candidum provides insights into trichome evolution.</title>
        <authorList>
            <person name="Zhong Y."/>
            <person name="Wu W."/>
            <person name="Sun C."/>
            <person name="Zou P."/>
            <person name="Liu Y."/>
            <person name="Dai S."/>
            <person name="Zhou R."/>
        </authorList>
    </citation>
    <scope>NUCLEOTIDE SEQUENCE [LARGE SCALE GENOMIC DNA]</scope>
</reference>
<dbReference type="Proteomes" id="UP001057402">
    <property type="component" value="Chromosome 4"/>
</dbReference>
<proteinExistence type="predicted"/>
<dbReference type="EMBL" id="CM042883">
    <property type="protein sequence ID" value="KAI4372856.1"/>
    <property type="molecule type" value="Genomic_DNA"/>
</dbReference>
<organism evidence="1 2">
    <name type="scientific">Melastoma candidum</name>
    <dbReference type="NCBI Taxonomy" id="119954"/>
    <lineage>
        <taxon>Eukaryota</taxon>
        <taxon>Viridiplantae</taxon>
        <taxon>Streptophyta</taxon>
        <taxon>Embryophyta</taxon>
        <taxon>Tracheophyta</taxon>
        <taxon>Spermatophyta</taxon>
        <taxon>Magnoliopsida</taxon>
        <taxon>eudicotyledons</taxon>
        <taxon>Gunneridae</taxon>
        <taxon>Pentapetalae</taxon>
        <taxon>rosids</taxon>
        <taxon>malvids</taxon>
        <taxon>Myrtales</taxon>
        <taxon>Melastomataceae</taxon>
        <taxon>Melastomatoideae</taxon>
        <taxon>Melastomateae</taxon>
        <taxon>Melastoma</taxon>
    </lineage>
</organism>
<name>A0ACB9R198_9MYRT</name>
<accession>A0ACB9R198</accession>
<keyword evidence="2" id="KW-1185">Reference proteome</keyword>
<sequence>MEVKIVEEYEVRLPTTVDQETTERALSLSFLDLPWLFFPPSQPLFLFHYPHSLPNFLSAELPALKRSLSLCLFPFSPFSGQLSLSPRPSILFSPVDRVLLTVAESSSDFHYLSTSHPRDARDFECLVPSFPASAMHLPLPLLAIQVTLFPGSAGLSIGLAYHHVVGDGRTFDHFLRAWSALCRSQLSGLPTLTLPPPWPCLDRTAISDPGGLESTFLHELELWRQATDGEWPIGLAALPSGFDLQRATFLVTPTDMADIKRGIIARCDSIGQPHPIYLSPYVLACTLLWVAWVRTHFLPALAGGANGDNRPVYFGFIAGGNTRMEYSVPRTYVGNFVGFGRAKAISWELLGDDGTTVAAREIGATIKKLDKDALGEAKTWISDWKLFWDAEEHVIMVGSPKVALYDVDFGWGRPVKIEDLSIDMSRRKAISLMESRNFKGGIEAGVVLPRDSLRRFASHFKEALSFFTQ</sequence>